<dbReference type="InterPro" id="IPR054712">
    <property type="entry name" value="Cas3-like_dom"/>
</dbReference>
<evidence type="ECO:0000313" key="12">
    <source>
        <dbReference type="EMBL" id="MBS6634511.1"/>
    </source>
</evidence>
<dbReference type="InterPro" id="IPR014001">
    <property type="entry name" value="Helicase_ATP-bd"/>
</dbReference>
<dbReference type="InterPro" id="IPR038257">
    <property type="entry name" value="CRISPR-assoc_Cas3_HD_sf"/>
</dbReference>
<evidence type="ECO:0000256" key="2">
    <source>
        <dbReference type="ARBA" id="ARBA00009046"/>
    </source>
</evidence>
<feature type="domain" description="HD Cas3-type" evidence="11">
    <location>
        <begin position="25"/>
        <end position="240"/>
    </location>
</feature>
<comment type="similarity">
    <text evidence="2">In the central section; belongs to the CRISPR-associated helicase Cas3 family.</text>
</comment>
<evidence type="ECO:0000259" key="10">
    <source>
        <dbReference type="PROSITE" id="PS51192"/>
    </source>
</evidence>
<dbReference type="GO" id="GO:0003724">
    <property type="term" value="F:RNA helicase activity"/>
    <property type="evidence" value="ECO:0007669"/>
    <property type="project" value="TreeGrafter"/>
</dbReference>
<protein>
    <submittedName>
        <fullName evidence="12">CRISPR-associated helicase Cas3</fullName>
    </submittedName>
</protein>
<dbReference type="SUPFAM" id="SSF52540">
    <property type="entry name" value="P-loop containing nucleoside triphosphate hydrolases"/>
    <property type="match status" value="1"/>
</dbReference>
<dbReference type="InterPro" id="IPR027417">
    <property type="entry name" value="P-loop_NTPase"/>
</dbReference>
<dbReference type="PANTHER" id="PTHR47963">
    <property type="entry name" value="DEAD-BOX ATP-DEPENDENT RNA HELICASE 47, MITOCHONDRIAL"/>
    <property type="match status" value="1"/>
</dbReference>
<dbReference type="NCBIfam" id="TIGR01587">
    <property type="entry name" value="cas3_core"/>
    <property type="match status" value="1"/>
</dbReference>
<comment type="caution">
    <text evidence="12">The sequence shown here is derived from an EMBL/GenBank/DDBJ whole genome shotgun (WGS) entry which is preliminary data.</text>
</comment>
<dbReference type="Gene3D" id="1.10.3210.30">
    <property type="match status" value="1"/>
</dbReference>
<dbReference type="CDD" id="cd09641">
    <property type="entry name" value="Cas3''_I"/>
    <property type="match status" value="1"/>
</dbReference>
<keyword evidence="9" id="KW-0051">Antiviral defense</keyword>
<dbReference type="GO" id="GO:0005524">
    <property type="term" value="F:ATP binding"/>
    <property type="evidence" value="ECO:0007669"/>
    <property type="project" value="UniProtKB-KW"/>
</dbReference>
<comment type="similarity">
    <text evidence="1">In the N-terminal section; belongs to the CRISPR-associated nuclease Cas3-HD family.</text>
</comment>
<dbReference type="GO" id="GO:0003723">
    <property type="term" value="F:RNA binding"/>
    <property type="evidence" value="ECO:0007669"/>
    <property type="project" value="TreeGrafter"/>
</dbReference>
<evidence type="ECO:0000256" key="9">
    <source>
        <dbReference type="ARBA" id="ARBA00023118"/>
    </source>
</evidence>
<keyword evidence="3" id="KW-0540">Nuclease</keyword>
<evidence type="ECO:0000313" key="13">
    <source>
        <dbReference type="Proteomes" id="UP000739069"/>
    </source>
</evidence>
<dbReference type="PANTHER" id="PTHR47963:SF9">
    <property type="entry name" value="CRISPR-ASSOCIATED ENDONUCLEASE_HELICASE CAS3"/>
    <property type="match status" value="1"/>
</dbReference>
<sequence length="1049" mass="116966">MAPAPEYLSTPETASFWAKTGDKDSPTRGLSLVQHMLDAGSVAARLWDTWLAPGLQKRFSEHLHLSMEDTRALVCWLAATHDMGKATPEFSGQLDARRDENLAVYRQRIEQQDFEFPEDLVTPTSGLRCPHSKYSQSILIRLLTSNVEGMPHEVAVTLASISGAHHGTPAEYLANSADLSNVILERLSPKWHATWQELYDITLERFGASSALQQLAHHGQTIPVSVQFCITGFVIMSDWIASNPDFFPMGTFGSAEQEQRARIGWQALGLEQRWIAALDTNPDTPAADLYASRFGWDNPTLRPMQEVVVEAARSMQSGGMMCIEAPMGQGKTEAGLIAAEFLAQATGRTGVAFAAPTQATSNALFDRVIEWVKYQTNNVAQEHGRPIEPHSMFLGHSKNRFNKSYEALSKADIFDEPSASVRDRNRKILRPGTSLARHSWLSGTKRGLLSSFVVCTIDQVLMTALQARHVMLRYLGLASKVIIIDEVHAYDAYMSRYLSAALYWLGQMNAPVILMSATLPSAIRDDLMESYANGLKIGAEPQHKAPASSSAPQNDMMARMMAKIAKSQAPSAPTVTENSSLDLDYPVIHTLTAEDNGTPKKWKVEQPVEQTEIELKLIDDSSESVLNVLKPLANDHGCAAVICNTVVRAQEIHAFLSEQFGEEHVILTHSRFTATHRAEQEELLVSKLGKKAHYNEADGEDSSRPHRLIVVGTQVIEQSLDLDFDVMITDFAPVDLVLQRMGRLHRHDSRSSSERTPAYRKPVCYVRGIETFGSHDETPDFPRGSKAVYEPMILLSSYAQLLPYFDDEPICIPADISPLVQKTYQENAPAEIPSAWSEVYESAMQEYERGQTDAKKRAEGYLLRAPLPAHETMADCMKRLLKADDQRFSDEQIGEAKVRDTDSSLEVIAIVVERNNPGNLKSAIKSYRLLPSVSSTDEGDSLRFDASADEPPTYWQSMQLAASSIRLPYQYSDAPKNRVKGGKLRFDAALDQLEKERIENWQKSFILEGQLILPFEEVEAGVYSYRLCDYELVYTIQLGLQSFKLDNKD</sequence>
<evidence type="ECO:0000259" key="11">
    <source>
        <dbReference type="PROSITE" id="PS51643"/>
    </source>
</evidence>
<dbReference type="InterPro" id="IPR006483">
    <property type="entry name" value="CRISPR-assoc_Cas3_HD"/>
</dbReference>
<dbReference type="SMART" id="SM00487">
    <property type="entry name" value="DEXDc"/>
    <property type="match status" value="1"/>
</dbReference>
<gene>
    <name evidence="12" type="primary">cas3</name>
    <name evidence="12" type="ORF">KH265_02425</name>
</gene>
<dbReference type="PROSITE" id="PS51643">
    <property type="entry name" value="HD_CAS3"/>
    <property type="match status" value="1"/>
</dbReference>
<organism evidence="12 13">
    <name type="scientific">Rothia mucilaginosa</name>
    <dbReference type="NCBI Taxonomy" id="43675"/>
    <lineage>
        <taxon>Bacteria</taxon>
        <taxon>Bacillati</taxon>
        <taxon>Actinomycetota</taxon>
        <taxon>Actinomycetes</taxon>
        <taxon>Micrococcales</taxon>
        <taxon>Micrococcaceae</taxon>
        <taxon>Rothia</taxon>
    </lineage>
</organism>
<keyword evidence="6" id="KW-0378">Hydrolase</keyword>
<proteinExistence type="inferred from homology"/>
<dbReference type="EMBL" id="JAGZXI010000002">
    <property type="protein sequence ID" value="MBS6634511.1"/>
    <property type="molecule type" value="Genomic_DNA"/>
</dbReference>
<dbReference type="InterPro" id="IPR050547">
    <property type="entry name" value="DEAD_box_RNA_helicases"/>
</dbReference>
<evidence type="ECO:0000256" key="1">
    <source>
        <dbReference type="ARBA" id="ARBA00006847"/>
    </source>
</evidence>
<dbReference type="GO" id="GO:0004518">
    <property type="term" value="F:nuclease activity"/>
    <property type="evidence" value="ECO:0007669"/>
    <property type="project" value="UniProtKB-KW"/>
</dbReference>
<evidence type="ECO:0000256" key="3">
    <source>
        <dbReference type="ARBA" id="ARBA00022722"/>
    </source>
</evidence>
<accession>A0A943YBT8</accession>
<dbReference type="AlphaFoldDB" id="A0A943YBT8"/>
<dbReference type="GO" id="GO:0046872">
    <property type="term" value="F:metal ion binding"/>
    <property type="evidence" value="ECO:0007669"/>
    <property type="project" value="UniProtKB-KW"/>
</dbReference>
<feature type="domain" description="Helicase ATP-binding" evidence="10">
    <location>
        <begin position="312"/>
        <end position="537"/>
    </location>
</feature>
<dbReference type="RefSeq" id="WP_303952123.1">
    <property type="nucleotide sequence ID" value="NZ_JAGZXI010000002.1"/>
</dbReference>
<evidence type="ECO:0000256" key="4">
    <source>
        <dbReference type="ARBA" id="ARBA00022723"/>
    </source>
</evidence>
<dbReference type="Gene3D" id="3.40.50.300">
    <property type="entry name" value="P-loop containing nucleotide triphosphate hydrolases"/>
    <property type="match status" value="2"/>
</dbReference>
<name>A0A943YBT8_9MICC</name>
<dbReference type="Pfam" id="PF22590">
    <property type="entry name" value="Cas3-like_C_2"/>
    <property type="match status" value="1"/>
</dbReference>
<reference evidence="12" key="1">
    <citation type="submission" date="2021-02" db="EMBL/GenBank/DDBJ databases">
        <title>Infant gut strain persistence is associated with maternal origin, phylogeny, and functional potential including surface adhesion and iron acquisition.</title>
        <authorList>
            <person name="Lou Y.C."/>
        </authorList>
    </citation>
    <scope>NUCLEOTIDE SEQUENCE</scope>
    <source>
        <strain evidence="12">L1_008_092G1_dasL1_008_092G1_concoct_16</strain>
    </source>
</reference>
<dbReference type="InterPro" id="IPR006474">
    <property type="entry name" value="Helicase_Cas3_CRISPR-ass_core"/>
</dbReference>
<evidence type="ECO:0000256" key="6">
    <source>
        <dbReference type="ARBA" id="ARBA00022801"/>
    </source>
</evidence>
<keyword evidence="4" id="KW-0479">Metal-binding</keyword>
<evidence type="ECO:0000256" key="5">
    <source>
        <dbReference type="ARBA" id="ARBA00022741"/>
    </source>
</evidence>
<dbReference type="Pfam" id="PF18019">
    <property type="entry name" value="Cas3_HD"/>
    <property type="match status" value="1"/>
</dbReference>
<dbReference type="GO" id="GO:0016787">
    <property type="term" value="F:hydrolase activity"/>
    <property type="evidence" value="ECO:0007669"/>
    <property type="project" value="UniProtKB-KW"/>
</dbReference>
<dbReference type="InterPro" id="IPR041372">
    <property type="entry name" value="Cas3_C"/>
</dbReference>
<evidence type="ECO:0000256" key="7">
    <source>
        <dbReference type="ARBA" id="ARBA00022806"/>
    </source>
</evidence>
<keyword evidence="7" id="KW-0347">Helicase</keyword>
<keyword evidence="5" id="KW-0547">Nucleotide-binding</keyword>
<dbReference type="GO" id="GO:0051607">
    <property type="term" value="P:defense response to virus"/>
    <property type="evidence" value="ECO:0007669"/>
    <property type="project" value="UniProtKB-KW"/>
</dbReference>
<evidence type="ECO:0000256" key="8">
    <source>
        <dbReference type="ARBA" id="ARBA00022840"/>
    </source>
</evidence>
<keyword evidence="8" id="KW-0067">ATP-binding</keyword>
<dbReference type="PROSITE" id="PS51192">
    <property type="entry name" value="HELICASE_ATP_BIND_1"/>
    <property type="match status" value="1"/>
</dbReference>
<dbReference type="Proteomes" id="UP000739069">
    <property type="component" value="Unassembled WGS sequence"/>
</dbReference>
<dbReference type="NCBIfam" id="TIGR01596">
    <property type="entry name" value="cas3_HD"/>
    <property type="match status" value="1"/>
</dbReference>
<dbReference type="Pfam" id="PF18395">
    <property type="entry name" value="Cas3_C"/>
    <property type="match status" value="1"/>
</dbReference>